<sequence>MPLIKITTEITVDTATIGPGGVEVFNKAHRNPSTTPTIGFSAYIYRSCSGTSLDGYTMGVI</sequence>
<proteinExistence type="predicted"/>
<dbReference type="EMBL" id="BART01030308">
    <property type="protein sequence ID" value="GAH16223.1"/>
    <property type="molecule type" value="Genomic_DNA"/>
</dbReference>
<comment type="caution">
    <text evidence="1">The sequence shown here is derived from an EMBL/GenBank/DDBJ whole genome shotgun (WGS) entry which is preliminary data.</text>
</comment>
<protein>
    <submittedName>
        <fullName evidence="1">Uncharacterized protein</fullName>
    </submittedName>
</protein>
<reference evidence="1" key="1">
    <citation type="journal article" date="2014" name="Front. Microbiol.">
        <title>High frequency of phylogenetically diverse reductive dehalogenase-homologous genes in deep subseafloor sedimentary metagenomes.</title>
        <authorList>
            <person name="Kawai M."/>
            <person name="Futagami T."/>
            <person name="Toyoda A."/>
            <person name="Takaki Y."/>
            <person name="Nishi S."/>
            <person name="Hori S."/>
            <person name="Arai W."/>
            <person name="Tsubouchi T."/>
            <person name="Morono Y."/>
            <person name="Uchiyama I."/>
            <person name="Ito T."/>
            <person name="Fujiyama A."/>
            <person name="Inagaki F."/>
            <person name="Takami H."/>
        </authorList>
    </citation>
    <scope>NUCLEOTIDE SEQUENCE</scope>
    <source>
        <strain evidence="1">Expedition CK06-06</strain>
    </source>
</reference>
<name>X1F5Z5_9ZZZZ</name>
<evidence type="ECO:0000313" key="1">
    <source>
        <dbReference type="EMBL" id="GAH16223.1"/>
    </source>
</evidence>
<accession>X1F5Z5</accession>
<organism evidence="1">
    <name type="scientific">marine sediment metagenome</name>
    <dbReference type="NCBI Taxonomy" id="412755"/>
    <lineage>
        <taxon>unclassified sequences</taxon>
        <taxon>metagenomes</taxon>
        <taxon>ecological metagenomes</taxon>
    </lineage>
</organism>
<dbReference type="AlphaFoldDB" id="X1F5Z5"/>
<gene>
    <name evidence="1" type="ORF">S01H4_52961</name>
</gene>